<proteinExistence type="predicted"/>
<protein>
    <submittedName>
        <fullName evidence="1">Uncharacterized protein</fullName>
    </submittedName>
</protein>
<name>A0A2P2QQ29_RHIMU</name>
<organism evidence="1">
    <name type="scientific">Rhizophora mucronata</name>
    <name type="common">Asiatic mangrove</name>
    <dbReference type="NCBI Taxonomy" id="61149"/>
    <lineage>
        <taxon>Eukaryota</taxon>
        <taxon>Viridiplantae</taxon>
        <taxon>Streptophyta</taxon>
        <taxon>Embryophyta</taxon>
        <taxon>Tracheophyta</taxon>
        <taxon>Spermatophyta</taxon>
        <taxon>Magnoliopsida</taxon>
        <taxon>eudicotyledons</taxon>
        <taxon>Gunneridae</taxon>
        <taxon>Pentapetalae</taxon>
        <taxon>rosids</taxon>
        <taxon>fabids</taxon>
        <taxon>Malpighiales</taxon>
        <taxon>Rhizophoraceae</taxon>
        <taxon>Rhizophora</taxon>
    </lineage>
</organism>
<accession>A0A2P2QQ29</accession>
<dbReference type="EMBL" id="GGEC01088626">
    <property type="protein sequence ID" value="MBX69110.1"/>
    <property type="molecule type" value="Transcribed_RNA"/>
</dbReference>
<sequence>MLEGDDINPGSISLESLLLESEEALTRVDPNPMSFVKRWKSFPAYETRSLPWSENDKSVIPAFSLPIKCGGAKVTCMLIKVS</sequence>
<dbReference type="AlphaFoldDB" id="A0A2P2QQ29"/>
<evidence type="ECO:0000313" key="1">
    <source>
        <dbReference type="EMBL" id="MBX69110.1"/>
    </source>
</evidence>
<reference evidence="1" key="1">
    <citation type="submission" date="2018-02" db="EMBL/GenBank/DDBJ databases">
        <title>Rhizophora mucronata_Transcriptome.</title>
        <authorList>
            <person name="Meera S.P."/>
            <person name="Sreeshan A."/>
            <person name="Augustine A."/>
        </authorList>
    </citation>
    <scope>NUCLEOTIDE SEQUENCE</scope>
    <source>
        <tissue evidence="1">Leaf</tissue>
    </source>
</reference>